<organism evidence="5 6">
    <name type="scientific">Helicobacter cholecystus</name>
    <dbReference type="NCBI Taxonomy" id="45498"/>
    <lineage>
        <taxon>Bacteria</taxon>
        <taxon>Pseudomonadati</taxon>
        <taxon>Campylobacterota</taxon>
        <taxon>Epsilonproteobacteria</taxon>
        <taxon>Campylobacterales</taxon>
        <taxon>Helicobacteraceae</taxon>
        <taxon>Helicobacter</taxon>
    </lineage>
</organism>
<dbReference type="InterPro" id="IPR002177">
    <property type="entry name" value="DPS_DNA-bd"/>
</dbReference>
<evidence type="ECO:0000256" key="1">
    <source>
        <dbReference type="ARBA" id="ARBA00004496"/>
    </source>
</evidence>
<comment type="similarity">
    <text evidence="2 3">Belongs to the Dps family.</text>
</comment>
<dbReference type="GO" id="GO:0005737">
    <property type="term" value="C:cytoplasm"/>
    <property type="evidence" value="ECO:0007669"/>
    <property type="project" value="UniProtKB-SubCell"/>
</dbReference>
<dbReference type="GO" id="GO:0008199">
    <property type="term" value="F:ferric iron binding"/>
    <property type="evidence" value="ECO:0007669"/>
    <property type="project" value="InterPro"/>
</dbReference>
<evidence type="ECO:0000259" key="4">
    <source>
        <dbReference type="Pfam" id="PF00210"/>
    </source>
</evidence>
<proteinExistence type="inferred from homology"/>
<evidence type="ECO:0000313" key="6">
    <source>
        <dbReference type="Proteomes" id="UP000257067"/>
    </source>
</evidence>
<evidence type="ECO:0000256" key="3">
    <source>
        <dbReference type="RuleBase" id="RU003875"/>
    </source>
</evidence>
<dbReference type="InterPro" id="IPR012347">
    <property type="entry name" value="Ferritin-like"/>
</dbReference>
<dbReference type="Proteomes" id="UP000257067">
    <property type="component" value="Unassembled WGS sequence"/>
</dbReference>
<dbReference type="SUPFAM" id="SSF47240">
    <property type="entry name" value="Ferritin-like"/>
    <property type="match status" value="1"/>
</dbReference>
<dbReference type="AlphaFoldDB" id="A0A3D8ISD8"/>
<dbReference type="RefSeq" id="WP_104725015.1">
    <property type="nucleotide sequence ID" value="NZ_FZNE01000011.1"/>
</dbReference>
<reference evidence="5 6" key="1">
    <citation type="submission" date="2018-04" db="EMBL/GenBank/DDBJ databases">
        <title>Novel Campyloabacter and Helicobacter Species and Strains.</title>
        <authorList>
            <person name="Mannion A.J."/>
            <person name="Shen Z."/>
            <person name="Fox J.G."/>
        </authorList>
    </citation>
    <scope>NUCLEOTIDE SEQUENCE [LARGE SCALE GENOMIC DNA]</scope>
    <source>
        <strain evidence="5 6">ATCC 700242</strain>
    </source>
</reference>
<accession>A0A3D8ISD8</accession>
<dbReference type="InterPro" id="IPR023188">
    <property type="entry name" value="DPS_DNA-bd_CS"/>
</dbReference>
<evidence type="ECO:0000256" key="2">
    <source>
        <dbReference type="ARBA" id="ARBA00009497"/>
    </source>
</evidence>
<sequence>MKTIEVLKQIQADSIVFFMKTHNYHWNVKGANFPQIHAATQEIYENFADIFDDVAERIIQLGGIPYVTLADTLKASKIVEESKQNFSANEVLDGVLKDYKYFEGIFKELSKIADENGDKVTAGFADEKVGQLQKALWMLNAQKA</sequence>
<evidence type="ECO:0000313" key="5">
    <source>
        <dbReference type="EMBL" id="RDU68189.1"/>
    </source>
</evidence>
<dbReference type="PROSITE" id="PS00819">
    <property type="entry name" value="DPS_2"/>
    <property type="match status" value="1"/>
</dbReference>
<name>A0A3D8ISD8_9HELI</name>
<dbReference type="PRINTS" id="PR01346">
    <property type="entry name" value="HELNAPAPROT"/>
</dbReference>
<dbReference type="Gene3D" id="1.20.1260.10">
    <property type="match status" value="1"/>
</dbReference>
<dbReference type="OrthoDB" id="9797687at2"/>
<dbReference type="Pfam" id="PF00210">
    <property type="entry name" value="Ferritin"/>
    <property type="match status" value="1"/>
</dbReference>
<comment type="subcellular location">
    <subcellularLocation>
        <location evidence="1">Cytoplasm</location>
    </subcellularLocation>
</comment>
<comment type="caution">
    <text evidence="5">The sequence shown here is derived from an EMBL/GenBank/DDBJ whole genome shotgun (WGS) entry which is preliminary data.</text>
</comment>
<dbReference type="GO" id="GO:0016722">
    <property type="term" value="F:oxidoreductase activity, acting on metal ions"/>
    <property type="evidence" value="ECO:0007669"/>
    <property type="project" value="InterPro"/>
</dbReference>
<dbReference type="InterPro" id="IPR009078">
    <property type="entry name" value="Ferritin-like_SF"/>
</dbReference>
<gene>
    <name evidence="5" type="ORF">CQA62_06350</name>
</gene>
<feature type="domain" description="Ferritin/DPS" evidence="4">
    <location>
        <begin position="5"/>
        <end position="142"/>
    </location>
</feature>
<protein>
    <submittedName>
        <fullName evidence="5">DNA starvation/stationary phase protection protein</fullName>
    </submittedName>
</protein>
<dbReference type="InterPro" id="IPR008331">
    <property type="entry name" value="Ferritin_DPS_dom"/>
</dbReference>
<dbReference type="PANTHER" id="PTHR42932:SF1">
    <property type="entry name" value="GENERAL STRESS PROTEIN 20U"/>
    <property type="match status" value="1"/>
</dbReference>
<dbReference type="CDD" id="cd01043">
    <property type="entry name" value="DPS"/>
    <property type="match status" value="1"/>
</dbReference>
<keyword evidence="6" id="KW-1185">Reference proteome</keyword>
<dbReference type="EMBL" id="NXLU01000010">
    <property type="protein sequence ID" value="RDU68189.1"/>
    <property type="molecule type" value="Genomic_DNA"/>
</dbReference>
<dbReference type="PANTHER" id="PTHR42932">
    <property type="entry name" value="GENERAL STRESS PROTEIN 20U"/>
    <property type="match status" value="1"/>
</dbReference>
<dbReference type="PIRSF" id="PIRSF005900">
    <property type="entry name" value="Dps"/>
    <property type="match status" value="1"/>
</dbReference>